<reference evidence="3" key="1">
    <citation type="journal article" date="2015" name="Genome Announc.">
        <title>Draft genome sequence of Talaromyces cellulolyticus strain Y-94, a source of lignocellulosic biomass-degrading enzymes.</title>
        <authorList>
            <person name="Fujii T."/>
            <person name="Koike H."/>
            <person name="Sawayama S."/>
            <person name="Yano S."/>
            <person name="Inoue H."/>
        </authorList>
    </citation>
    <scope>NUCLEOTIDE SEQUENCE [LARGE SCALE GENOMIC DNA]</scope>
    <source>
        <strain evidence="3">Y-94</strain>
    </source>
</reference>
<evidence type="ECO:0000313" key="3">
    <source>
        <dbReference type="Proteomes" id="UP000053095"/>
    </source>
</evidence>
<dbReference type="EMBL" id="DF933838">
    <property type="protein sequence ID" value="GAM41331.1"/>
    <property type="molecule type" value="Genomic_DNA"/>
</dbReference>
<keyword evidence="3" id="KW-1185">Reference proteome</keyword>
<accession>A0A6V8HHM7</accession>
<sequence>MSEPITSHQVKEDVKKAYDEIAGFYLDWTQPSHETRLSYLKIVLRSFNTANDAIQKSVLELGCGAGVPCTQLLASRQHVNVTANDISDTQIALARERLPPSVNLIPGDMMELEFGPEQFDAVLAMYSIIHLPRDEQTVILRRVFTWLNPGGQLLANFSESEFEIQSDQSWLGSTKGAMHWSSWGRSETRRILLEIGFEVEIDDVVVDSEETNGVSHNVPFNWILARKPA</sequence>
<dbReference type="Gene3D" id="3.40.50.150">
    <property type="entry name" value="Vaccinia Virus protein VP39"/>
    <property type="match status" value="1"/>
</dbReference>
<dbReference type="AlphaFoldDB" id="A0A6V8HHM7"/>
<dbReference type="InterPro" id="IPR041698">
    <property type="entry name" value="Methyltransf_25"/>
</dbReference>
<dbReference type="SUPFAM" id="SSF53335">
    <property type="entry name" value="S-adenosyl-L-methionine-dependent methyltransferases"/>
    <property type="match status" value="1"/>
</dbReference>
<dbReference type="PANTHER" id="PTHR44068:SF11">
    <property type="entry name" value="GERANYL DIPHOSPHATE 2-C-METHYLTRANSFERASE"/>
    <property type="match status" value="1"/>
</dbReference>
<protein>
    <recommendedName>
        <fullName evidence="1">Methyltransferase domain-containing protein</fullName>
    </recommendedName>
</protein>
<dbReference type="InterPro" id="IPR029063">
    <property type="entry name" value="SAM-dependent_MTases_sf"/>
</dbReference>
<dbReference type="InterPro" id="IPR050447">
    <property type="entry name" value="Erg6_SMT_methyltransf"/>
</dbReference>
<feature type="domain" description="Methyltransferase" evidence="1">
    <location>
        <begin position="58"/>
        <end position="151"/>
    </location>
</feature>
<organism evidence="2 3">
    <name type="scientific">Talaromyces pinophilus</name>
    <name type="common">Penicillium pinophilum</name>
    <dbReference type="NCBI Taxonomy" id="128442"/>
    <lineage>
        <taxon>Eukaryota</taxon>
        <taxon>Fungi</taxon>
        <taxon>Dikarya</taxon>
        <taxon>Ascomycota</taxon>
        <taxon>Pezizomycotina</taxon>
        <taxon>Eurotiomycetes</taxon>
        <taxon>Eurotiomycetidae</taxon>
        <taxon>Eurotiales</taxon>
        <taxon>Trichocomaceae</taxon>
        <taxon>Talaromyces</taxon>
        <taxon>Talaromyces sect. Talaromyces</taxon>
    </lineage>
</organism>
<name>A0A6V8HHM7_TALPI</name>
<comment type="caution">
    <text evidence="2">The sequence shown here is derived from an EMBL/GenBank/DDBJ whole genome shotgun (WGS) entry which is preliminary data.</text>
</comment>
<dbReference type="Proteomes" id="UP000053095">
    <property type="component" value="Unassembled WGS sequence"/>
</dbReference>
<dbReference type="CDD" id="cd02440">
    <property type="entry name" value="AdoMet_MTases"/>
    <property type="match status" value="1"/>
</dbReference>
<evidence type="ECO:0000313" key="2">
    <source>
        <dbReference type="EMBL" id="GAM41331.1"/>
    </source>
</evidence>
<evidence type="ECO:0000259" key="1">
    <source>
        <dbReference type="Pfam" id="PF13649"/>
    </source>
</evidence>
<dbReference type="Pfam" id="PF13649">
    <property type="entry name" value="Methyltransf_25"/>
    <property type="match status" value="1"/>
</dbReference>
<proteinExistence type="predicted"/>
<gene>
    <name evidence="2" type="ORF">TCE0_042r14376</name>
</gene>
<dbReference type="PANTHER" id="PTHR44068">
    <property type="entry name" value="ZGC:194242"/>
    <property type="match status" value="1"/>
</dbReference>